<evidence type="ECO:0000256" key="2">
    <source>
        <dbReference type="SAM" id="SignalP"/>
    </source>
</evidence>
<dbReference type="PROSITE" id="PS51257">
    <property type="entry name" value="PROKAR_LIPOPROTEIN"/>
    <property type="match status" value="1"/>
</dbReference>
<evidence type="ECO:0000256" key="1">
    <source>
        <dbReference type="SAM" id="MobiDB-lite"/>
    </source>
</evidence>
<organism evidence="3 4">
    <name type="scientific">Cellulomonas chengniuliangii</name>
    <dbReference type="NCBI Taxonomy" id="2968084"/>
    <lineage>
        <taxon>Bacteria</taxon>
        <taxon>Bacillati</taxon>
        <taxon>Actinomycetota</taxon>
        <taxon>Actinomycetes</taxon>
        <taxon>Micrococcales</taxon>
        <taxon>Cellulomonadaceae</taxon>
        <taxon>Cellulomonas</taxon>
    </lineage>
</organism>
<dbReference type="EMBL" id="CP101988">
    <property type="protein sequence ID" value="UUI75703.1"/>
    <property type="molecule type" value="Genomic_DNA"/>
</dbReference>
<dbReference type="RefSeq" id="WP_227568202.1">
    <property type="nucleotide sequence ID" value="NZ_CP101988.1"/>
</dbReference>
<evidence type="ECO:0008006" key="5">
    <source>
        <dbReference type="Google" id="ProtNLM"/>
    </source>
</evidence>
<evidence type="ECO:0000313" key="3">
    <source>
        <dbReference type="EMBL" id="UUI75703.1"/>
    </source>
</evidence>
<gene>
    <name evidence="3" type="ORF">NP064_01920</name>
</gene>
<feature type="chain" id="PRO_5045622081" description="DUF3558 domain-containing protein" evidence="2">
    <location>
        <begin position="20"/>
        <end position="200"/>
    </location>
</feature>
<reference evidence="3 4" key="1">
    <citation type="submission" date="2022-07" db="EMBL/GenBank/DDBJ databases">
        <title>Novel species in genus cellulomonas.</title>
        <authorList>
            <person name="Ye L."/>
        </authorList>
    </citation>
    <scope>NUCLEOTIDE SEQUENCE [LARGE SCALE GENOMIC DNA]</scope>
    <source>
        <strain evidence="4">zg-Y338</strain>
    </source>
</reference>
<feature type="signal peptide" evidence="2">
    <location>
        <begin position="1"/>
        <end position="19"/>
    </location>
</feature>
<proteinExistence type="predicted"/>
<keyword evidence="4" id="KW-1185">Reference proteome</keyword>
<accession>A0ABY5L0U2</accession>
<keyword evidence="2" id="KW-0732">Signal</keyword>
<feature type="region of interest" description="Disordered" evidence="1">
    <location>
        <begin position="23"/>
        <end position="53"/>
    </location>
</feature>
<protein>
    <recommendedName>
        <fullName evidence="5">DUF3558 domain-containing protein</fullName>
    </recommendedName>
</protein>
<name>A0ABY5L0U2_9CELL</name>
<sequence length="200" mass="20273">MLRRTTPILVLLTALTLSACSGPATEKPAVDVPPPPVEGVDAPSDDAFDGADDGRTDALAHITSCDQVAALTGGLTDGLELVDPSVDEWGFQCLWETAAADDLAEVRSIEVGGQPFDQRGSMTTVEIIEAGGLLTHIPDPALENAGGIAYSLRLGDVVSALAVTVQVPDAQISVSGAGWAATGGLDESGAVGIARSVLGL</sequence>
<evidence type="ECO:0000313" key="4">
    <source>
        <dbReference type="Proteomes" id="UP001316189"/>
    </source>
</evidence>
<dbReference type="Proteomes" id="UP001316189">
    <property type="component" value="Chromosome"/>
</dbReference>